<evidence type="ECO:0000313" key="2">
    <source>
        <dbReference type="WBParaSite" id="JU765_v2.g4980.t1"/>
    </source>
</evidence>
<organism evidence="1 2">
    <name type="scientific">Panagrolaimus sp. JU765</name>
    <dbReference type="NCBI Taxonomy" id="591449"/>
    <lineage>
        <taxon>Eukaryota</taxon>
        <taxon>Metazoa</taxon>
        <taxon>Ecdysozoa</taxon>
        <taxon>Nematoda</taxon>
        <taxon>Chromadorea</taxon>
        <taxon>Rhabditida</taxon>
        <taxon>Tylenchina</taxon>
        <taxon>Panagrolaimomorpha</taxon>
        <taxon>Panagrolaimoidea</taxon>
        <taxon>Panagrolaimidae</taxon>
        <taxon>Panagrolaimus</taxon>
    </lineage>
</organism>
<proteinExistence type="predicted"/>
<reference evidence="2" key="1">
    <citation type="submission" date="2022-11" db="UniProtKB">
        <authorList>
            <consortium name="WormBaseParasite"/>
        </authorList>
    </citation>
    <scope>IDENTIFICATION</scope>
</reference>
<evidence type="ECO:0000313" key="1">
    <source>
        <dbReference type="Proteomes" id="UP000887576"/>
    </source>
</evidence>
<protein>
    <submittedName>
        <fullName evidence="2">Uncharacterized protein</fullName>
    </submittedName>
</protein>
<accession>A0AC34RA49</accession>
<name>A0AC34RA49_9BILA</name>
<sequence length="203" mass="22927">MWNNNFNYTNLSRMDHNDQNQVHSQQDGMAPAGTLPAGMWQAPGNFTGLDHGFWPAANNLPMIPFANPVQDGLTGAFPTAIPPFHHNNQVQLPFRETRVEAALTLFAFPTQNTQMNRNHHEEIDDGLYKDVGTQTDEQPSDTAFLQNMLNEMDKSLPNTSESGGNHSNPRELLMTIITTTVKKTIDEIDQRDRMSTHAKKRWI</sequence>
<dbReference type="WBParaSite" id="JU765_v2.g4980.t1">
    <property type="protein sequence ID" value="JU765_v2.g4980.t1"/>
    <property type="gene ID" value="JU765_v2.g4980"/>
</dbReference>
<dbReference type="Proteomes" id="UP000887576">
    <property type="component" value="Unplaced"/>
</dbReference>